<dbReference type="EMBL" id="PCGC01000002">
    <property type="protein sequence ID" value="PHL22712.1"/>
    <property type="molecule type" value="Genomic_DNA"/>
</dbReference>
<organism evidence="1 3">
    <name type="scientific">Enterococcus faecium</name>
    <name type="common">Streptococcus faecium</name>
    <dbReference type="NCBI Taxonomy" id="1352"/>
    <lineage>
        <taxon>Bacteria</taxon>
        <taxon>Bacillati</taxon>
        <taxon>Bacillota</taxon>
        <taxon>Bacilli</taxon>
        <taxon>Lactobacillales</taxon>
        <taxon>Enterococcaceae</taxon>
        <taxon>Enterococcus</taxon>
    </lineage>
</organism>
<reference evidence="1 3" key="1">
    <citation type="submission" date="2017-10" db="EMBL/GenBank/DDBJ databases">
        <title>Draft genomes of the Enterococcus faecium isolated from human feces before and after Helicobacter pylori eradication therapy.</title>
        <authorList>
            <person name="Prianichniikov N.A."/>
            <person name="Glushchenko O.E."/>
            <person name="Malakhova M.V."/>
        </authorList>
    </citation>
    <scope>NUCLEOTIDE SEQUENCE [LARGE SCALE GENOMIC DNA]</scope>
    <source>
        <strain evidence="1 3">Hp_5-7</strain>
    </source>
</reference>
<evidence type="ECO:0000313" key="2">
    <source>
        <dbReference type="EMBL" id="RXU88584.1"/>
    </source>
</evidence>
<comment type="caution">
    <text evidence="1">The sequence shown here is derived from an EMBL/GenBank/DDBJ whole genome shotgun (WGS) entry which is preliminary data.</text>
</comment>
<evidence type="ECO:0000313" key="1">
    <source>
        <dbReference type="EMBL" id="PHL22712.1"/>
    </source>
</evidence>
<accession>A0A2D0BTZ9</accession>
<name>A0A2D0BTZ9_ENTFC</name>
<evidence type="ECO:0000313" key="3">
    <source>
        <dbReference type="Proteomes" id="UP000224303"/>
    </source>
</evidence>
<sequence length="82" mass="9420">MKIKAVTKVLSQPFFQINSILLPTPRSQVAIFIKHEKLFFNIIPCNSELNGRLTTSLCSQHFICFYSSIVLDLRTTNCQCRL</sequence>
<protein>
    <submittedName>
        <fullName evidence="1">Uncharacterized protein</fullName>
    </submittedName>
</protein>
<proteinExistence type="predicted"/>
<dbReference type="AlphaFoldDB" id="A0A2D0BTZ9"/>
<dbReference type="Proteomes" id="UP000289562">
    <property type="component" value="Unassembled WGS sequence"/>
</dbReference>
<dbReference type="EMBL" id="PJVH01000020">
    <property type="protein sequence ID" value="RXU88584.1"/>
    <property type="molecule type" value="Genomic_DNA"/>
</dbReference>
<dbReference type="Proteomes" id="UP000224303">
    <property type="component" value="Unassembled WGS sequence"/>
</dbReference>
<reference evidence="2 4" key="2">
    <citation type="submission" date="2017-12" db="EMBL/GenBank/DDBJ databases">
        <title>A pool of 800 enterococci isolated from chicken carcass rinse samples from New Zealand.</title>
        <authorList>
            <person name="Zhang J."/>
            <person name="Rogers L."/>
            <person name="Midwinter A."/>
            <person name="French N."/>
        </authorList>
    </citation>
    <scope>NUCLEOTIDE SEQUENCE [LARGE SCALE GENOMIC DNA]</scope>
    <source>
        <strain evidence="2 4">EN697</strain>
    </source>
</reference>
<gene>
    <name evidence="1" type="ORF">CQR37_00900</name>
    <name evidence="2" type="ORF">CYQ77_07495</name>
</gene>
<evidence type="ECO:0000313" key="4">
    <source>
        <dbReference type="Proteomes" id="UP000289562"/>
    </source>
</evidence>